<evidence type="ECO:0000313" key="3">
    <source>
        <dbReference type="EMBL" id="MFB6396322.1"/>
    </source>
</evidence>
<sequence>MTDPTANETLPTTENPAPGSLSRRTVLGALAGGAAVATGVAVPAAPAVAAAPGTDPDDVPAPRLGGRPLLCEPYLLDPQASTVYVVWHTEEAGTAQVVLVGAGVTTLDDQQALDAATGSRRNGPGWRRITATTKRLTRTREDSASAVPGRSFSAVVDRPVHRQLALVDKLPAGRTPYRVVSVDHAGRATVTAVYTLAPVAPRKQAVKLLLTSDHQLKNMTPANLEKVAETVGVRLDGVLVAGDLVNVPDRASEWFDSTTGLAFFAGLTGRASKTLHGRTWRGAPLLQHTPIYPAIGNHEVMGRWSDTAGLDSQFNDPQPLEVARRKWRDSRPSGVDEATWLAEQSWDVTTYEEMFPYPSSPNGGQRWWARTIGDVHLVTLFATQIWRSASPTARGKFQEAPADLENAEKWGYGQFIFEPVKRGSRQYKWLERELASPAAQRARYRVVMYHHPGHGLGDNSAPPFTDPVQTVTRDPLTGKVTAVTYDYPLADDHILRDLEPLFSANGVHLVHNGHSHLWNRFRNAAGVNWLETSNVGNSYGAYDVSSGASRNLPEDPDHIRQGDPGGLAPIVPTVAPLTDAAGKPLPYVASNDITVFSVLDSGAGVVRSYRFDTRDPGSAVVLFDEFPLA</sequence>
<evidence type="ECO:0000256" key="1">
    <source>
        <dbReference type="ARBA" id="ARBA00022729"/>
    </source>
</evidence>
<feature type="region of interest" description="Disordered" evidence="2">
    <location>
        <begin position="1"/>
        <end position="21"/>
    </location>
</feature>
<keyword evidence="4" id="KW-1185">Reference proteome</keyword>
<feature type="compositionally biased region" description="Polar residues" evidence="2">
    <location>
        <begin position="1"/>
        <end position="15"/>
    </location>
</feature>
<evidence type="ECO:0000313" key="4">
    <source>
        <dbReference type="Proteomes" id="UP001582793"/>
    </source>
</evidence>
<dbReference type="SUPFAM" id="SSF56300">
    <property type="entry name" value="Metallo-dependent phosphatases"/>
    <property type="match status" value="1"/>
</dbReference>
<name>A0ABV5CWE2_9ACTN</name>
<dbReference type="Proteomes" id="UP001582793">
    <property type="component" value="Unassembled WGS sequence"/>
</dbReference>
<organism evidence="3 4">
    <name type="scientific">Polymorphospora lycopeni</name>
    <dbReference type="NCBI Taxonomy" id="3140240"/>
    <lineage>
        <taxon>Bacteria</taxon>
        <taxon>Bacillati</taxon>
        <taxon>Actinomycetota</taxon>
        <taxon>Actinomycetes</taxon>
        <taxon>Micromonosporales</taxon>
        <taxon>Micromonosporaceae</taxon>
        <taxon>Polymorphospora</taxon>
    </lineage>
</organism>
<reference evidence="3 4" key="1">
    <citation type="submission" date="2024-04" db="EMBL/GenBank/DDBJ databases">
        <title>Polymorphospora sp. isolated from Baiyangdian Lake in Xiong'an New Area.</title>
        <authorList>
            <person name="Zhang X."/>
            <person name="Liu J."/>
        </authorList>
    </citation>
    <scope>NUCLEOTIDE SEQUENCE [LARGE SCALE GENOMIC DNA]</scope>
    <source>
        <strain evidence="3 4">2-325</strain>
    </source>
</reference>
<gene>
    <name evidence="3" type="ORF">AAFH96_24915</name>
</gene>
<dbReference type="PANTHER" id="PTHR22953">
    <property type="entry name" value="ACID PHOSPHATASE RELATED"/>
    <property type="match status" value="1"/>
</dbReference>
<evidence type="ECO:0000256" key="2">
    <source>
        <dbReference type="SAM" id="MobiDB-lite"/>
    </source>
</evidence>
<dbReference type="RefSeq" id="WP_364206576.1">
    <property type="nucleotide sequence ID" value="NZ_JBCGDC010000087.1"/>
</dbReference>
<dbReference type="PROSITE" id="PS51318">
    <property type="entry name" value="TAT"/>
    <property type="match status" value="1"/>
</dbReference>
<dbReference type="InterPro" id="IPR029052">
    <property type="entry name" value="Metallo-depent_PP-like"/>
</dbReference>
<dbReference type="InterPro" id="IPR039331">
    <property type="entry name" value="PAPs-like"/>
</dbReference>
<dbReference type="Gene3D" id="3.60.21.10">
    <property type="match status" value="1"/>
</dbReference>
<dbReference type="PANTHER" id="PTHR22953:SF153">
    <property type="entry name" value="PURPLE ACID PHOSPHATASE"/>
    <property type="match status" value="1"/>
</dbReference>
<accession>A0ABV5CWE2</accession>
<keyword evidence="1" id="KW-0732">Signal</keyword>
<comment type="caution">
    <text evidence="3">The sequence shown here is derived from an EMBL/GenBank/DDBJ whole genome shotgun (WGS) entry which is preliminary data.</text>
</comment>
<protein>
    <recommendedName>
        <fullName evidence="5">Metallophosphoesterase</fullName>
    </recommendedName>
</protein>
<dbReference type="InterPro" id="IPR006311">
    <property type="entry name" value="TAT_signal"/>
</dbReference>
<proteinExistence type="predicted"/>
<dbReference type="EMBL" id="JBCGDC010000087">
    <property type="protein sequence ID" value="MFB6396322.1"/>
    <property type="molecule type" value="Genomic_DNA"/>
</dbReference>
<evidence type="ECO:0008006" key="5">
    <source>
        <dbReference type="Google" id="ProtNLM"/>
    </source>
</evidence>